<dbReference type="InterPro" id="IPR002885">
    <property type="entry name" value="PPR_rpt"/>
</dbReference>
<feature type="repeat" description="PPR" evidence="2">
    <location>
        <begin position="216"/>
        <end position="250"/>
    </location>
</feature>
<organism evidence="3 4">
    <name type="scientific">Protea cynaroides</name>
    <dbReference type="NCBI Taxonomy" id="273540"/>
    <lineage>
        <taxon>Eukaryota</taxon>
        <taxon>Viridiplantae</taxon>
        <taxon>Streptophyta</taxon>
        <taxon>Embryophyta</taxon>
        <taxon>Tracheophyta</taxon>
        <taxon>Spermatophyta</taxon>
        <taxon>Magnoliopsida</taxon>
        <taxon>Proteales</taxon>
        <taxon>Proteaceae</taxon>
        <taxon>Protea</taxon>
    </lineage>
</organism>
<dbReference type="InterPro" id="IPR046960">
    <property type="entry name" value="PPR_At4g14850-like_plant"/>
</dbReference>
<evidence type="ECO:0000256" key="2">
    <source>
        <dbReference type="PROSITE-ProRule" id="PRU00708"/>
    </source>
</evidence>
<dbReference type="EMBL" id="JAMYWD010000007">
    <property type="protein sequence ID" value="KAJ4965304.1"/>
    <property type="molecule type" value="Genomic_DNA"/>
</dbReference>
<feature type="repeat" description="PPR" evidence="2">
    <location>
        <begin position="287"/>
        <end position="321"/>
    </location>
</feature>
<dbReference type="GO" id="GO:0009451">
    <property type="term" value="P:RNA modification"/>
    <property type="evidence" value="ECO:0007669"/>
    <property type="project" value="InterPro"/>
</dbReference>
<dbReference type="FunFam" id="1.25.40.10:FF:000853">
    <property type="entry name" value="Pentatricopeptide repeat-containing protein At2g13600"/>
    <property type="match status" value="1"/>
</dbReference>
<dbReference type="FunFam" id="1.25.40.10:FF:000073">
    <property type="entry name" value="Pentatricopeptide repeat-containing protein chloroplastic"/>
    <property type="match status" value="1"/>
</dbReference>
<gene>
    <name evidence="3" type="ORF">NE237_017153</name>
</gene>
<dbReference type="NCBIfam" id="TIGR00756">
    <property type="entry name" value="PPR"/>
    <property type="match status" value="6"/>
</dbReference>
<dbReference type="Pfam" id="PF13041">
    <property type="entry name" value="PPR_2"/>
    <property type="match status" value="3"/>
</dbReference>
<dbReference type="Proteomes" id="UP001141806">
    <property type="component" value="Unassembled WGS sequence"/>
</dbReference>
<dbReference type="AlphaFoldDB" id="A0A9Q0K7H8"/>
<dbReference type="GO" id="GO:0003723">
    <property type="term" value="F:RNA binding"/>
    <property type="evidence" value="ECO:0007669"/>
    <property type="project" value="InterPro"/>
</dbReference>
<dbReference type="FunFam" id="1.25.40.10:FF:001181">
    <property type="entry name" value="PPR containing plant-like protein"/>
    <property type="match status" value="1"/>
</dbReference>
<dbReference type="PANTHER" id="PTHR47926:SF433">
    <property type="entry name" value="PENTATRICOPEPTIDE REPEAT-CONTAINING PROTEIN"/>
    <property type="match status" value="1"/>
</dbReference>
<reference evidence="3" key="1">
    <citation type="journal article" date="2023" name="Plant J.">
        <title>The genome of the king protea, Protea cynaroides.</title>
        <authorList>
            <person name="Chang J."/>
            <person name="Duong T.A."/>
            <person name="Schoeman C."/>
            <person name="Ma X."/>
            <person name="Roodt D."/>
            <person name="Barker N."/>
            <person name="Li Z."/>
            <person name="Van de Peer Y."/>
            <person name="Mizrachi E."/>
        </authorList>
    </citation>
    <scope>NUCLEOTIDE SEQUENCE</scope>
    <source>
        <tissue evidence="3">Young leaves</tissue>
    </source>
</reference>
<dbReference type="PROSITE" id="PS51375">
    <property type="entry name" value="PPR"/>
    <property type="match status" value="6"/>
</dbReference>
<dbReference type="InterPro" id="IPR046848">
    <property type="entry name" value="E_motif"/>
</dbReference>
<dbReference type="SUPFAM" id="SSF48452">
    <property type="entry name" value="TPR-like"/>
    <property type="match status" value="1"/>
</dbReference>
<keyword evidence="4" id="KW-1185">Reference proteome</keyword>
<dbReference type="OrthoDB" id="1886324at2759"/>
<dbReference type="Gene3D" id="1.25.40.10">
    <property type="entry name" value="Tetratricopeptide repeat domain"/>
    <property type="match status" value="6"/>
</dbReference>
<keyword evidence="1" id="KW-0677">Repeat</keyword>
<dbReference type="InterPro" id="IPR011990">
    <property type="entry name" value="TPR-like_helical_dom_sf"/>
</dbReference>
<comment type="caution">
    <text evidence="3">The sequence shown here is derived from an EMBL/GenBank/DDBJ whole genome shotgun (WGS) entry which is preliminary data.</text>
</comment>
<name>A0A9Q0K7H8_9MAGN</name>
<dbReference type="FunFam" id="1.25.40.10:FF:000442">
    <property type="entry name" value="Pentatricopeptide repeat-containing protein At3g49710"/>
    <property type="match status" value="1"/>
</dbReference>
<evidence type="ECO:0008006" key="5">
    <source>
        <dbReference type="Google" id="ProtNLM"/>
    </source>
</evidence>
<dbReference type="Pfam" id="PF01535">
    <property type="entry name" value="PPR"/>
    <property type="match status" value="6"/>
</dbReference>
<evidence type="ECO:0000313" key="4">
    <source>
        <dbReference type="Proteomes" id="UP001141806"/>
    </source>
</evidence>
<proteinExistence type="predicted"/>
<feature type="repeat" description="PPR" evidence="2">
    <location>
        <begin position="84"/>
        <end position="118"/>
    </location>
</feature>
<protein>
    <recommendedName>
        <fullName evidence="5">Pentatricopeptide repeat-containing protein</fullName>
    </recommendedName>
</protein>
<sequence>MARYGWVKTVVGDLSLPNSTTFAKLLDLCLRTKSLRDGQRVHARLIKTRFASEIFIQNRLIDVYAKCGYLDDAHKMFERMPDKNTFTWNLMISALTKSGFLDEAEHLFRLMREPDQCSWNSMVSGFAQHDHFVEALEFFVKMHMEDFVFNEYTFGSALSACAGLVHLKMGTQIHGSISKSPFLADVYMGSALIDMYSKCGCVFSAQKVFDGMATRNLVSWNSLITSYEQNGPADEALKVFSRMLECGLDPDEVTLASVASACASLLAIREGSQIHARVIKSDKFRVDLVLGNALVDMYAKCSRIKEARFVFDRMPVRNVVSETSLVSGYAKAASVKAARLMFTKMTERNVVSWNALIAGYTQNGENEEAVRLFRLLKRESVCPTHYTFGNILSACANLADLQLGRQAHSHILKHGFRFQSGPESDIFVGNSLVDMYTKCGSIEDGSCVFKKMVERDRVSWNTMIVGYAQNGYGNEALDLFRQMLESGEKPDHVTMIGVLCACSHTGLVEEGRQYFHSFIVEHGLIPSKDHYTCMVDLLGRSGYLDEAMKLIENMPMQPDAVLWGSVLAACKVHGNIVMGKHVAEKLLELDPKNSGPYVLLSNMYAELRRWGDVVRVRKLMRQRGVVKQPGCSWIEIQAKLHVFMVKDKKHPQRKEIYAFLRMLIEHMKQVGYVPETGSAAIEISEEPENLEVTSCSQNAMLTVVALG</sequence>
<evidence type="ECO:0000256" key="1">
    <source>
        <dbReference type="ARBA" id="ARBA00022737"/>
    </source>
</evidence>
<evidence type="ECO:0000313" key="3">
    <source>
        <dbReference type="EMBL" id="KAJ4965304.1"/>
    </source>
</evidence>
<dbReference type="Pfam" id="PF20431">
    <property type="entry name" value="E_motif"/>
    <property type="match status" value="1"/>
</dbReference>
<accession>A0A9Q0K7H8</accession>
<feature type="repeat" description="PPR" evidence="2">
    <location>
        <begin position="53"/>
        <end position="83"/>
    </location>
</feature>
<feature type="repeat" description="PPR" evidence="2">
    <location>
        <begin position="349"/>
        <end position="383"/>
    </location>
</feature>
<feature type="repeat" description="PPR" evidence="2">
    <location>
        <begin position="456"/>
        <end position="490"/>
    </location>
</feature>
<dbReference type="PANTHER" id="PTHR47926">
    <property type="entry name" value="PENTATRICOPEPTIDE REPEAT-CONTAINING PROTEIN"/>
    <property type="match status" value="1"/>
</dbReference>
<dbReference type="FunFam" id="1.25.40.10:FF:000031">
    <property type="entry name" value="Pentatricopeptide repeat-containing protein mitochondrial"/>
    <property type="match status" value="1"/>
</dbReference>